<evidence type="ECO:0000259" key="5">
    <source>
        <dbReference type="PROSITE" id="PS50042"/>
    </source>
</evidence>
<dbReference type="SUPFAM" id="SSF51206">
    <property type="entry name" value="cAMP-binding domain-like"/>
    <property type="match status" value="1"/>
</dbReference>
<evidence type="ECO:0000313" key="8">
    <source>
        <dbReference type="Proteomes" id="UP000257055"/>
    </source>
</evidence>
<keyword evidence="2" id="KW-0238">DNA-binding</keyword>
<dbReference type="InterPro" id="IPR036390">
    <property type="entry name" value="WH_DNA-bd_sf"/>
</dbReference>
<accession>A0A3D8TT27</accession>
<name>A0A3D8TT27_9LIST</name>
<gene>
    <name evidence="7" type="ORF">UR08_08310</name>
</gene>
<dbReference type="EMBL" id="LARY01000002">
    <property type="protein sequence ID" value="RDX00956.1"/>
    <property type="molecule type" value="Genomic_DNA"/>
</dbReference>
<evidence type="ECO:0000256" key="3">
    <source>
        <dbReference type="ARBA" id="ARBA00023159"/>
    </source>
</evidence>
<dbReference type="SUPFAM" id="SSF46785">
    <property type="entry name" value="Winged helix' DNA-binding domain"/>
    <property type="match status" value="1"/>
</dbReference>
<dbReference type="PROSITE" id="PS50042">
    <property type="entry name" value="CNMP_BINDING_3"/>
    <property type="match status" value="1"/>
</dbReference>
<dbReference type="InterPro" id="IPR012318">
    <property type="entry name" value="HTH_CRP"/>
</dbReference>
<dbReference type="CDD" id="cd00038">
    <property type="entry name" value="CAP_ED"/>
    <property type="match status" value="1"/>
</dbReference>
<comment type="caution">
    <text evidence="7">The sequence shown here is derived from an EMBL/GenBank/DDBJ whole genome shotgun (WGS) entry which is preliminary data.</text>
</comment>
<dbReference type="GO" id="GO:0003677">
    <property type="term" value="F:DNA binding"/>
    <property type="evidence" value="ECO:0007669"/>
    <property type="project" value="UniProtKB-KW"/>
</dbReference>
<keyword evidence="3" id="KW-0010">Activator</keyword>
<dbReference type="AlphaFoldDB" id="A0A3D8TT27"/>
<dbReference type="InterPro" id="IPR000595">
    <property type="entry name" value="cNMP-bd_dom"/>
</dbReference>
<reference evidence="8" key="1">
    <citation type="submission" date="2015-04" db="EMBL/GenBank/DDBJ databases">
        <authorList>
            <person name="Schardt J."/>
            <person name="Mueller-Herbst S."/>
            <person name="Scherer S."/>
            <person name="Huptas C."/>
        </authorList>
    </citation>
    <scope>NUCLEOTIDE SEQUENCE [LARGE SCALE GENOMIC DNA]</scope>
    <source>
        <strain evidence="8">Kiel-L1</strain>
    </source>
</reference>
<dbReference type="InterPro" id="IPR018490">
    <property type="entry name" value="cNMP-bd_dom_sf"/>
</dbReference>
<keyword evidence="1" id="KW-0805">Transcription regulation</keyword>
<dbReference type="PROSITE" id="PS51063">
    <property type="entry name" value="HTH_CRP_2"/>
    <property type="match status" value="1"/>
</dbReference>
<feature type="domain" description="HTH crp-type" evidence="6">
    <location>
        <begin position="142"/>
        <end position="216"/>
    </location>
</feature>
<dbReference type="Pfam" id="PF00027">
    <property type="entry name" value="cNMP_binding"/>
    <property type="match status" value="1"/>
</dbReference>
<evidence type="ECO:0000256" key="4">
    <source>
        <dbReference type="ARBA" id="ARBA00023163"/>
    </source>
</evidence>
<evidence type="ECO:0000259" key="6">
    <source>
        <dbReference type="PROSITE" id="PS51063"/>
    </source>
</evidence>
<keyword evidence="8" id="KW-1185">Reference proteome</keyword>
<evidence type="ECO:0000256" key="2">
    <source>
        <dbReference type="ARBA" id="ARBA00023125"/>
    </source>
</evidence>
<dbReference type="Gene3D" id="2.60.120.10">
    <property type="entry name" value="Jelly Rolls"/>
    <property type="match status" value="1"/>
</dbReference>
<dbReference type="Proteomes" id="UP000257055">
    <property type="component" value="Unassembled WGS sequence"/>
</dbReference>
<proteinExistence type="predicted"/>
<dbReference type="RefSeq" id="WP_115753204.1">
    <property type="nucleotide sequence ID" value="NZ_LARY01000002.1"/>
</dbReference>
<dbReference type="GO" id="GO:0006355">
    <property type="term" value="P:regulation of DNA-templated transcription"/>
    <property type="evidence" value="ECO:0007669"/>
    <property type="project" value="InterPro"/>
</dbReference>
<keyword evidence="4" id="KW-0804">Transcription</keyword>
<dbReference type="InterPro" id="IPR014710">
    <property type="entry name" value="RmlC-like_jellyroll"/>
</dbReference>
<feature type="domain" description="Cyclic nucleotide-binding" evidence="5">
    <location>
        <begin position="31"/>
        <end position="112"/>
    </location>
</feature>
<evidence type="ECO:0000256" key="1">
    <source>
        <dbReference type="ARBA" id="ARBA00023015"/>
    </source>
</evidence>
<sequence>MSLEKELEETDFDLLTLLQSKRESVLPYSRVHFKRGETIISEGEQNQYFYIILDGAVSMNKGTCREDIILSFLGKEEQLGFFHLVENSPSPVSYEAVSEVSAYRFESSYVRERVAEEKPDLFLQLANLAAFPAFEREAKVHLPSDEKILAGLIIIGKKFGRLEEDGSCLIPYFFTQKILGNYLNLARAYVATNLRKLEEEGILALSPKPWRIYQFKKHEERLKREYNLF</sequence>
<evidence type="ECO:0000313" key="7">
    <source>
        <dbReference type="EMBL" id="RDX00956.1"/>
    </source>
</evidence>
<protein>
    <submittedName>
        <fullName evidence="7">Cyclic nucleotide-binding protein</fullName>
    </submittedName>
</protein>
<organism evidence="7 8">
    <name type="scientific">Listeria kieliensis</name>
    <dbReference type="NCBI Taxonomy" id="1621700"/>
    <lineage>
        <taxon>Bacteria</taxon>
        <taxon>Bacillati</taxon>
        <taxon>Bacillota</taxon>
        <taxon>Bacilli</taxon>
        <taxon>Bacillales</taxon>
        <taxon>Listeriaceae</taxon>
        <taxon>Listeria</taxon>
    </lineage>
</organism>